<evidence type="ECO:0000259" key="3">
    <source>
        <dbReference type="PROSITE" id="PS50222"/>
    </source>
</evidence>
<feature type="domain" description="EF-hand" evidence="3">
    <location>
        <begin position="35"/>
        <end position="70"/>
    </location>
</feature>
<keyword evidence="2" id="KW-0106">Calcium</keyword>
<dbReference type="InterPro" id="IPR011992">
    <property type="entry name" value="EF-hand-dom_pair"/>
</dbReference>
<dbReference type="CDD" id="cd00051">
    <property type="entry name" value="EFh"/>
    <property type="match status" value="2"/>
</dbReference>
<reference evidence="4 5" key="1">
    <citation type="journal article" date="2013" name="Nature">
        <title>Insights into bilaterian evolution from three spiralian genomes.</title>
        <authorList>
            <person name="Simakov O."/>
            <person name="Marletaz F."/>
            <person name="Cho S.J."/>
            <person name="Edsinger-Gonzales E."/>
            <person name="Havlak P."/>
            <person name="Hellsten U."/>
            <person name="Kuo D.H."/>
            <person name="Larsson T."/>
            <person name="Lv J."/>
            <person name="Arendt D."/>
            <person name="Savage R."/>
            <person name="Osoegawa K."/>
            <person name="de Jong P."/>
            <person name="Grimwood J."/>
            <person name="Chapman J.A."/>
            <person name="Shapiro H."/>
            <person name="Aerts A."/>
            <person name="Otillar R.P."/>
            <person name="Terry A.Y."/>
            <person name="Boore J.L."/>
            <person name="Grigoriev I.V."/>
            <person name="Lindberg D.R."/>
            <person name="Seaver E.C."/>
            <person name="Weisblat D.A."/>
            <person name="Putnam N.H."/>
            <person name="Rokhsar D.S."/>
        </authorList>
    </citation>
    <scope>NUCLEOTIDE SEQUENCE [LARGE SCALE GENOMIC DNA]</scope>
</reference>
<dbReference type="GO" id="GO:0016460">
    <property type="term" value="C:myosin II complex"/>
    <property type="evidence" value="ECO:0007669"/>
    <property type="project" value="TreeGrafter"/>
</dbReference>
<dbReference type="PROSITE" id="PS00018">
    <property type="entry name" value="EF_HAND_1"/>
    <property type="match status" value="1"/>
</dbReference>
<gene>
    <name evidence="4" type="ORF">LOTGIDRAFT_137402</name>
</gene>
<dbReference type="PROSITE" id="PS50222">
    <property type="entry name" value="EF_HAND_2"/>
    <property type="match status" value="3"/>
</dbReference>
<dbReference type="FunFam" id="1.10.238.10:FF:000178">
    <property type="entry name" value="Calmodulin-2 A"/>
    <property type="match status" value="1"/>
</dbReference>
<evidence type="ECO:0000313" key="4">
    <source>
        <dbReference type="EMBL" id="ESP03377.1"/>
    </source>
</evidence>
<dbReference type="Gene3D" id="1.10.238.180">
    <property type="match status" value="1"/>
</dbReference>
<dbReference type="SMART" id="SM00054">
    <property type="entry name" value="EFh"/>
    <property type="match status" value="3"/>
</dbReference>
<dbReference type="PANTHER" id="PTHR23048">
    <property type="entry name" value="MYOSIN LIGHT CHAIN 1, 3"/>
    <property type="match status" value="1"/>
</dbReference>
<dbReference type="InterPro" id="IPR002048">
    <property type="entry name" value="EF_hand_dom"/>
</dbReference>
<dbReference type="GeneID" id="20233910"/>
<dbReference type="AlphaFoldDB" id="V4BBG0"/>
<evidence type="ECO:0000256" key="1">
    <source>
        <dbReference type="ARBA" id="ARBA00022737"/>
    </source>
</evidence>
<name>V4BBG0_LOTGI</name>
<dbReference type="STRING" id="225164.V4BBG0"/>
<evidence type="ECO:0000256" key="2">
    <source>
        <dbReference type="ARBA" id="ARBA00022837"/>
    </source>
</evidence>
<dbReference type="PANTHER" id="PTHR23048:SF0">
    <property type="entry name" value="CALMODULIN LIKE 3"/>
    <property type="match status" value="1"/>
</dbReference>
<feature type="domain" description="EF-hand" evidence="3">
    <location>
        <begin position="76"/>
        <end position="111"/>
    </location>
</feature>
<protein>
    <recommendedName>
        <fullName evidence="3">EF-hand domain-containing protein</fullName>
    </recommendedName>
</protein>
<dbReference type="SUPFAM" id="SSF47473">
    <property type="entry name" value="EF-hand"/>
    <property type="match status" value="1"/>
</dbReference>
<dbReference type="EMBL" id="KB200027">
    <property type="protein sequence ID" value="ESP03377.1"/>
    <property type="molecule type" value="Genomic_DNA"/>
</dbReference>
<proteinExistence type="predicted"/>
<keyword evidence="1" id="KW-0677">Repeat</keyword>
<dbReference type="GO" id="GO:0005509">
    <property type="term" value="F:calcium ion binding"/>
    <property type="evidence" value="ECO:0007669"/>
    <property type="project" value="InterPro"/>
</dbReference>
<accession>V4BBG0</accession>
<dbReference type="KEGG" id="lgi:LOTGIDRAFT_137402"/>
<dbReference type="HOGENOM" id="CLU_061288_2_5_1"/>
<feature type="domain" description="EF-hand" evidence="3">
    <location>
        <begin position="1"/>
        <end position="34"/>
    </location>
</feature>
<feature type="non-terminal residue" evidence="4">
    <location>
        <position position="1"/>
    </location>
</feature>
<dbReference type="OMA" id="MLRCMGM"/>
<sequence>ISEIRELFRIFDKNHDNTISSNELGKVLKCMGMQMSDEEIGMYMEELDKEGNGRIEYREFHSFMQEELKKAEDPAHREQAVRSAFKVFDKESDGLIELSEFKSTMKTLGEPLTDEELDDMLKIVNVTEDGKINYEGKLPFGYFNGEGL</sequence>
<keyword evidence="5" id="KW-1185">Reference proteome</keyword>
<dbReference type="CTD" id="20233910"/>
<dbReference type="OrthoDB" id="26525at2759"/>
<dbReference type="Gene3D" id="1.10.238.10">
    <property type="entry name" value="EF-hand"/>
    <property type="match status" value="2"/>
</dbReference>
<dbReference type="Pfam" id="PF13499">
    <property type="entry name" value="EF-hand_7"/>
    <property type="match status" value="2"/>
</dbReference>
<organism evidence="4 5">
    <name type="scientific">Lottia gigantea</name>
    <name type="common">Giant owl limpet</name>
    <dbReference type="NCBI Taxonomy" id="225164"/>
    <lineage>
        <taxon>Eukaryota</taxon>
        <taxon>Metazoa</taxon>
        <taxon>Spiralia</taxon>
        <taxon>Lophotrochozoa</taxon>
        <taxon>Mollusca</taxon>
        <taxon>Gastropoda</taxon>
        <taxon>Patellogastropoda</taxon>
        <taxon>Lottioidea</taxon>
        <taxon>Lottiidae</taxon>
        <taxon>Lottia</taxon>
    </lineage>
</organism>
<dbReference type="RefSeq" id="XP_009045910.1">
    <property type="nucleotide sequence ID" value="XM_009047662.1"/>
</dbReference>
<dbReference type="Proteomes" id="UP000030746">
    <property type="component" value="Unassembled WGS sequence"/>
</dbReference>
<evidence type="ECO:0000313" key="5">
    <source>
        <dbReference type="Proteomes" id="UP000030746"/>
    </source>
</evidence>
<dbReference type="InterPro" id="IPR018247">
    <property type="entry name" value="EF_Hand_1_Ca_BS"/>
</dbReference>
<dbReference type="InterPro" id="IPR050230">
    <property type="entry name" value="CALM/Myosin/TropC-like"/>
</dbReference>